<evidence type="ECO:0000256" key="5">
    <source>
        <dbReference type="ARBA" id="ARBA00023239"/>
    </source>
</evidence>
<evidence type="ECO:0000256" key="4">
    <source>
        <dbReference type="ARBA" id="ARBA00023136"/>
    </source>
</evidence>
<keyword evidence="4 7" id="KW-0472">Membrane</keyword>
<keyword evidence="5 7" id="KW-0456">Lyase</keyword>
<keyword evidence="1 7" id="KW-1003">Cell membrane</keyword>
<sequence>MRAYKKWLIGLLIGVIVLAAAVYGYVSNGLSPAAKSNEEVKITIEQGMGSRAISDTLEKQGLIRNADLFLVYLKYRNEGSKFKAGTYAFKPGVSLDQIIDRINRGDTVKEETTRFTIPEGYTLRQIADKLALEGIADRKVFLEAAKNPDAIAPELAQTIPKGAVLKFPMEGYLFPETYEFKKGSTEQDILVRMTQELKSKLEQLPADWETTMKDKRKLTFHEMLTVASLVEREVIADQERPLVAGVIYNRLADEMRLQIDATVQYLFDKPKARLLYKDLELESVYNTYLHSGLPPGPIANPSLASIKAAIYPEPSKFLFYVTKKDGTRTHLFAETFKQHQKNIEISNQLAND</sequence>
<evidence type="ECO:0000256" key="2">
    <source>
        <dbReference type="ARBA" id="ARBA00022692"/>
    </source>
</evidence>
<protein>
    <recommendedName>
        <fullName evidence="7">Endolytic murein transglycosylase</fullName>
        <ecNumber evidence="7">4.2.2.29</ecNumber>
    </recommendedName>
    <alternativeName>
        <fullName evidence="7">Peptidoglycan lytic transglycosylase</fullName>
    </alternativeName>
    <alternativeName>
        <fullName evidence="7">Peptidoglycan polymerization terminase</fullName>
    </alternativeName>
</protein>
<dbReference type="Pfam" id="PF02618">
    <property type="entry name" value="YceG"/>
    <property type="match status" value="1"/>
</dbReference>
<evidence type="ECO:0000256" key="6">
    <source>
        <dbReference type="ARBA" id="ARBA00023316"/>
    </source>
</evidence>
<evidence type="ECO:0000313" key="9">
    <source>
        <dbReference type="Proteomes" id="UP000076927"/>
    </source>
</evidence>
<keyword evidence="3 7" id="KW-1133">Transmembrane helix</keyword>
<dbReference type="EMBL" id="CP011388">
    <property type="protein sequence ID" value="ANE48927.1"/>
    <property type="molecule type" value="Genomic_DNA"/>
</dbReference>
<accession>A0A172TQ42</accession>
<dbReference type="EC" id="4.2.2.29" evidence="7"/>
<organism evidence="8 9">
    <name type="scientific">Paenibacillus swuensis</name>
    <dbReference type="NCBI Taxonomy" id="1178515"/>
    <lineage>
        <taxon>Bacteria</taxon>
        <taxon>Bacillati</taxon>
        <taxon>Bacillota</taxon>
        <taxon>Bacilli</taxon>
        <taxon>Bacillales</taxon>
        <taxon>Paenibacillaceae</taxon>
        <taxon>Paenibacillus</taxon>
    </lineage>
</organism>
<comment type="function">
    <text evidence="7">Functions as a peptidoglycan terminase that cleaves nascent peptidoglycan strands endolytically to terminate their elongation.</text>
</comment>
<dbReference type="STRING" id="1178515.SY83_14140"/>
<feature type="site" description="Important for catalytic activity" evidence="7">
    <location>
        <position position="233"/>
    </location>
</feature>
<dbReference type="GO" id="GO:0071555">
    <property type="term" value="P:cell wall organization"/>
    <property type="evidence" value="ECO:0007669"/>
    <property type="project" value="UniProtKB-KW"/>
</dbReference>
<dbReference type="InterPro" id="IPR003770">
    <property type="entry name" value="MLTG-like"/>
</dbReference>
<dbReference type="HAMAP" id="MF_02065">
    <property type="entry name" value="MltG"/>
    <property type="match status" value="1"/>
</dbReference>
<dbReference type="Proteomes" id="UP000076927">
    <property type="component" value="Chromosome"/>
</dbReference>
<dbReference type="PANTHER" id="PTHR30518:SF2">
    <property type="entry name" value="ENDOLYTIC MUREIN TRANSGLYCOSYLASE"/>
    <property type="match status" value="1"/>
</dbReference>
<name>A0A172TQ42_9BACL</name>
<dbReference type="KEGG" id="pswu:SY83_14140"/>
<proteinExistence type="inferred from homology"/>
<comment type="similarity">
    <text evidence="7">Belongs to the transglycosylase MltG family.</text>
</comment>
<dbReference type="AlphaFoldDB" id="A0A172TQ42"/>
<dbReference type="NCBIfam" id="TIGR00247">
    <property type="entry name" value="endolytic transglycosylase MltG"/>
    <property type="match status" value="1"/>
</dbReference>
<dbReference type="PANTHER" id="PTHR30518">
    <property type="entry name" value="ENDOLYTIC MUREIN TRANSGLYCOSYLASE"/>
    <property type="match status" value="1"/>
</dbReference>
<evidence type="ECO:0000313" key="8">
    <source>
        <dbReference type="EMBL" id="ANE48927.1"/>
    </source>
</evidence>
<gene>
    <name evidence="7" type="primary">mltG</name>
    <name evidence="8" type="ORF">SY83_14140</name>
</gene>
<dbReference type="CDD" id="cd08010">
    <property type="entry name" value="MltG_like"/>
    <property type="match status" value="1"/>
</dbReference>
<keyword evidence="9" id="KW-1185">Reference proteome</keyword>
<evidence type="ECO:0000256" key="1">
    <source>
        <dbReference type="ARBA" id="ARBA00022475"/>
    </source>
</evidence>
<dbReference type="GO" id="GO:0009252">
    <property type="term" value="P:peptidoglycan biosynthetic process"/>
    <property type="evidence" value="ECO:0007669"/>
    <property type="project" value="UniProtKB-UniRule"/>
</dbReference>
<dbReference type="PATRIC" id="fig|1178515.4.peg.2839"/>
<dbReference type="Gene3D" id="3.30.1490.480">
    <property type="entry name" value="Endolytic murein transglycosylase"/>
    <property type="match status" value="2"/>
</dbReference>
<dbReference type="OrthoDB" id="9814591at2"/>
<dbReference type="GO" id="GO:0008932">
    <property type="term" value="F:lytic endotransglycosylase activity"/>
    <property type="evidence" value="ECO:0007669"/>
    <property type="project" value="UniProtKB-UniRule"/>
</dbReference>
<evidence type="ECO:0000256" key="3">
    <source>
        <dbReference type="ARBA" id="ARBA00022989"/>
    </source>
</evidence>
<evidence type="ECO:0000256" key="7">
    <source>
        <dbReference type="HAMAP-Rule" id="MF_02065"/>
    </source>
</evidence>
<reference evidence="8 9" key="1">
    <citation type="submission" date="2015-01" db="EMBL/GenBank/DDBJ databases">
        <title>Paenibacillus swuensis/DY6/whole genome sequencing.</title>
        <authorList>
            <person name="Kim M.K."/>
            <person name="Srinivasan S."/>
            <person name="Lee J.-J."/>
        </authorList>
    </citation>
    <scope>NUCLEOTIDE SEQUENCE [LARGE SCALE GENOMIC DNA]</scope>
    <source>
        <strain evidence="8 9">DY6</strain>
    </source>
</reference>
<keyword evidence="6 7" id="KW-0961">Cell wall biogenesis/degradation</keyword>
<keyword evidence="2 7" id="KW-0812">Transmembrane</keyword>
<dbReference type="GO" id="GO:0005886">
    <property type="term" value="C:plasma membrane"/>
    <property type="evidence" value="ECO:0007669"/>
    <property type="project" value="UniProtKB-UniRule"/>
</dbReference>
<comment type="catalytic activity">
    <reaction evidence="7">
        <text>a peptidoglycan chain = a peptidoglycan chain with N-acetyl-1,6-anhydromuramyl-[peptide] at the reducing end + a peptidoglycan chain with N-acetylglucosamine at the non-reducing end.</text>
        <dbReference type="EC" id="4.2.2.29"/>
    </reaction>
</comment>